<proteinExistence type="predicted"/>
<dbReference type="RefSeq" id="WP_147438796.1">
    <property type="nucleotide sequence ID" value="NZ_JBCLPP010000016.1"/>
</dbReference>
<protein>
    <submittedName>
        <fullName evidence="1">Uncharacterized protein</fullName>
    </submittedName>
</protein>
<accession>A0ABV4CVH5</accession>
<evidence type="ECO:0000313" key="2">
    <source>
        <dbReference type="Proteomes" id="UP001565200"/>
    </source>
</evidence>
<sequence length="65" mass="7332">MLESNTFRLNYTARFSEAHKFLVVTEAQADTLLRKDLRKFWSCIPDMAKTSLSSARLPATVVPAS</sequence>
<gene>
    <name evidence="1" type="ORF">AAK873_07085</name>
</gene>
<comment type="caution">
    <text evidence="1">The sequence shown here is derived from an EMBL/GenBank/DDBJ whole genome shotgun (WGS) entry which is preliminary data.</text>
</comment>
<dbReference type="Proteomes" id="UP001565200">
    <property type="component" value="Unassembled WGS sequence"/>
</dbReference>
<organism evidence="1 2">
    <name type="scientific">Heminiphilus faecis</name>
    <dbReference type="NCBI Taxonomy" id="2601703"/>
    <lineage>
        <taxon>Bacteria</taxon>
        <taxon>Pseudomonadati</taxon>
        <taxon>Bacteroidota</taxon>
        <taxon>Bacteroidia</taxon>
        <taxon>Bacteroidales</taxon>
        <taxon>Muribaculaceae</taxon>
        <taxon>Heminiphilus</taxon>
    </lineage>
</organism>
<name>A0ABV4CVH5_9BACT</name>
<keyword evidence="2" id="KW-1185">Reference proteome</keyword>
<dbReference type="EMBL" id="JBCLPP010000016">
    <property type="protein sequence ID" value="MEY8245378.1"/>
    <property type="molecule type" value="Genomic_DNA"/>
</dbReference>
<evidence type="ECO:0000313" key="1">
    <source>
        <dbReference type="EMBL" id="MEY8245378.1"/>
    </source>
</evidence>
<reference evidence="1 2" key="1">
    <citation type="submission" date="2024-03" db="EMBL/GenBank/DDBJ databases">
        <title>Mouse gut bacterial collection (mGBC) of GemPharmatech.</title>
        <authorList>
            <person name="He Y."/>
            <person name="Dong L."/>
            <person name="Wu D."/>
            <person name="Gao X."/>
            <person name="Lin Z."/>
        </authorList>
    </citation>
    <scope>NUCLEOTIDE SEQUENCE [LARGE SCALE GENOMIC DNA]</scope>
    <source>
        <strain evidence="1 2">54-13</strain>
    </source>
</reference>